<gene>
    <name evidence="2" type="ORF">EF514_10670</name>
</gene>
<comment type="caution">
    <text evidence="2">The sequence shown here is derived from an EMBL/GenBank/DDBJ whole genome shotgun (WGS) entry which is preliminary data.</text>
</comment>
<dbReference type="AlphaFoldDB" id="A0A437S458"/>
<evidence type="ECO:0000259" key="1">
    <source>
        <dbReference type="Pfam" id="PF13751"/>
    </source>
</evidence>
<organism evidence="2 3">
    <name type="scientific">Anaerosphaera multitolerans</name>
    <dbReference type="NCBI Taxonomy" id="2487351"/>
    <lineage>
        <taxon>Bacteria</taxon>
        <taxon>Bacillati</taxon>
        <taxon>Bacillota</taxon>
        <taxon>Tissierellia</taxon>
        <taxon>Tissierellales</taxon>
        <taxon>Peptoniphilaceae</taxon>
        <taxon>Anaerosphaera</taxon>
    </lineage>
</organism>
<dbReference type="InterPro" id="IPR025668">
    <property type="entry name" value="Tnp_DDE_dom"/>
</dbReference>
<evidence type="ECO:0000313" key="3">
    <source>
        <dbReference type="Proteomes" id="UP000288812"/>
    </source>
</evidence>
<protein>
    <submittedName>
        <fullName evidence="2">IS5/IS1182 family transposase</fullName>
    </submittedName>
</protein>
<dbReference type="Proteomes" id="UP000288812">
    <property type="component" value="Unassembled WGS sequence"/>
</dbReference>
<name>A0A437S458_9FIRM</name>
<keyword evidence="3" id="KW-1185">Reference proteome</keyword>
<proteinExistence type="predicted"/>
<sequence>HIWEGYIEKCEDIRHTKGFKEKYGRRKETIERIFADAKELHGMRYTLHRGLERVKNELYLLFGCMNLKKLANHIWNGNKDYSCFYILFQKLKKNYQFLNFKRHFRVKIKSKMPFVFNLNKLPDVVCFFILQEDRP</sequence>
<feature type="non-terminal residue" evidence="2">
    <location>
        <position position="1"/>
    </location>
</feature>
<accession>A0A437S458</accession>
<reference evidence="2 3" key="1">
    <citation type="submission" date="2018-11" db="EMBL/GenBank/DDBJ databases">
        <title>Genome sequencing and assembly of Anaerosphaera sp. nov., GS7-6-2.</title>
        <authorList>
            <person name="Rettenmaier R."/>
            <person name="Liebl W."/>
            <person name="Zverlov V."/>
        </authorList>
    </citation>
    <scope>NUCLEOTIDE SEQUENCE [LARGE SCALE GENOMIC DNA]</scope>
    <source>
        <strain evidence="2 3">GS7-6-2</strain>
    </source>
</reference>
<feature type="domain" description="Transposase DDE" evidence="1">
    <location>
        <begin position="3"/>
        <end position="71"/>
    </location>
</feature>
<dbReference type="EMBL" id="RLIH01000034">
    <property type="protein sequence ID" value="RVU53804.1"/>
    <property type="molecule type" value="Genomic_DNA"/>
</dbReference>
<evidence type="ECO:0000313" key="2">
    <source>
        <dbReference type="EMBL" id="RVU53804.1"/>
    </source>
</evidence>
<dbReference type="Pfam" id="PF13751">
    <property type="entry name" value="DDE_Tnp_1_6"/>
    <property type="match status" value="1"/>
</dbReference>